<dbReference type="SUPFAM" id="SSF53756">
    <property type="entry name" value="UDP-Glycosyltransferase/glycogen phosphorylase"/>
    <property type="match status" value="3"/>
</dbReference>
<dbReference type="eggNOG" id="COG0438">
    <property type="taxonomic scope" value="Bacteria"/>
</dbReference>
<dbReference type="GO" id="GO:0016757">
    <property type="term" value="F:glycosyltransferase activity"/>
    <property type="evidence" value="ECO:0007669"/>
    <property type="project" value="InterPro"/>
</dbReference>
<dbReference type="OrthoDB" id="9797829at2"/>
<proteinExistence type="predicted"/>
<evidence type="ECO:0000313" key="3">
    <source>
        <dbReference type="Proteomes" id="UP000012589"/>
    </source>
</evidence>
<dbReference type="HOGENOM" id="CLU_007278_0_0_9"/>
<dbReference type="CDD" id="cd03801">
    <property type="entry name" value="GT4_PimA-like"/>
    <property type="match status" value="1"/>
</dbReference>
<dbReference type="PANTHER" id="PTHR46656:SF3">
    <property type="entry name" value="PUTATIVE-RELATED"/>
    <property type="match status" value="1"/>
</dbReference>
<organism evidence="2 3">
    <name type="scientific">Eubacterium plexicaudatum ASF492</name>
    <dbReference type="NCBI Taxonomy" id="1235802"/>
    <lineage>
        <taxon>Bacteria</taxon>
        <taxon>Bacillati</taxon>
        <taxon>Bacillota</taxon>
        <taxon>Clostridia</taxon>
        <taxon>Eubacteriales</taxon>
        <taxon>Eubacteriaceae</taxon>
        <taxon>Eubacterium</taxon>
    </lineage>
</organism>
<dbReference type="STRING" id="1235802.C823_00364"/>
<feature type="domain" description="Glycosyl transferase family 1" evidence="1">
    <location>
        <begin position="2"/>
        <end position="68"/>
    </location>
</feature>
<gene>
    <name evidence="2" type="ORF">C823_00364</name>
</gene>
<dbReference type="Proteomes" id="UP000012589">
    <property type="component" value="Unassembled WGS sequence"/>
</dbReference>
<dbReference type="PANTHER" id="PTHR46656">
    <property type="entry name" value="PUTATIVE-RELATED"/>
    <property type="match status" value="1"/>
</dbReference>
<reference evidence="2 3" key="1">
    <citation type="journal article" date="2014" name="Genome Announc.">
        <title>Draft genome sequences of the altered schaedler flora, a defined bacterial community from gnotobiotic mice.</title>
        <authorList>
            <person name="Wannemuehler M.J."/>
            <person name="Overstreet A.M."/>
            <person name="Ward D.V."/>
            <person name="Phillips G.J."/>
        </authorList>
    </citation>
    <scope>NUCLEOTIDE SEQUENCE [LARGE SCALE GENOMIC DNA]</scope>
    <source>
        <strain evidence="2 3">ASF492</strain>
    </source>
</reference>
<dbReference type="Gene3D" id="3.40.50.2000">
    <property type="entry name" value="Glycogen Phosphorylase B"/>
    <property type="match status" value="4"/>
</dbReference>
<accession>N2BGI5</accession>
<comment type="caution">
    <text evidence="2">The sequence shown here is derived from an EMBL/GenBank/DDBJ whole genome shotgun (WGS) entry which is preliminary data.</text>
</comment>
<dbReference type="AlphaFoldDB" id="N2BGI5"/>
<keyword evidence="3" id="KW-1185">Reference proteome</keyword>
<protein>
    <recommendedName>
        <fullName evidence="1">Glycosyl transferase family 1 domain-containing protein</fullName>
    </recommendedName>
</protein>
<sequence length="844" mass="96840">MSEHEGFGVPLLEAMKMGVPVLAYRSSAIPETMDGAGVLVTEKNYAYIGTLLYELLNDRPIYEALVQKQFDRIEKLKNIQTEQILLQAIQNMQTGERKQSIQMQGPFETSYSLAAVNRKLIEALDDLNKIDASIYCTEGPGDYEPNRKDLEDKPHAKVLWKKSKDITYPDITIRNMYPPRVHDVCGGLNFQFFGWEESVIPQQYIRNFNRYLNGIGTMSDYVTEKLIECGLHIPVKTMGCGVELPAQYDTIEPYKTKSRKNIKFLHISSAFPRKGVDILLKAFYEAFTAADDVCLVLKTFPNPHNNIEDLLDKLSKQYPNPPEIEWINCDIPTSELYSLYKMADCYVHTARGEGFGLPVAEAMLAKVPVIVSANSGLADFCNEQTALLVDYKLVPADTHIDTGDSIQVSMWAEPDIHNLITLLKSFASGMDKKKLNQMTEKAYELISSKFTWKKSAQRWLDFINEVEHNQIKPKVAMVTTWNSKCGIAEYSKMEVESSCNSVEYQIYPNYGVDLLMQDESFVENRLWHSAFEGNMNMLADELIRSDSTIVHFQFNFGFFELQDLGRTIKKLSDHKTVMITFHKTDDSMVGDRKVSLRSIVKQLNLCSALIVHQEKDRLYLEQIGIKKDILYIISHGQIVYPEISSSFRKKELLIKSSLVIGSYGFYLPHKGIKEVIQAVAELKNIYSDILYMPVCALHDSCESKEYLKECLREVEQLAIQKHVKFITDFLENDESMRYLQACDIMTMPYKPSMESASGAVRFCLAALRPTITTKQQIFEELKDCTFQIEKTDKDEIVRAVNKVLNEDYRRQLIEKTKKNVYDHSWHSTAKSFYQLYRSFQMGEN</sequence>
<feature type="domain" description="Glycosyl transferase family 1" evidence="1">
    <location>
        <begin position="257"/>
        <end position="389"/>
    </location>
</feature>
<name>N2BGI5_9FIRM</name>
<dbReference type="PATRIC" id="fig|1235802.3.peg.385"/>
<feature type="domain" description="Glycosyl transferase family 1" evidence="1">
    <location>
        <begin position="647"/>
        <end position="818"/>
    </location>
</feature>
<dbReference type="InterPro" id="IPR001296">
    <property type="entry name" value="Glyco_trans_1"/>
</dbReference>
<dbReference type="EMBL" id="AQFT01000010">
    <property type="protein sequence ID" value="EMZ37638.1"/>
    <property type="molecule type" value="Genomic_DNA"/>
</dbReference>
<evidence type="ECO:0000259" key="1">
    <source>
        <dbReference type="Pfam" id="PF00534"/>
    </source>
</evidence>
<dbReference type="Pfam" id="PF00534">
    <property type="entry name" value="Glycos_transf_1"/>
    <property type="match status" value="3"/>
</dbReference>
<evidence type="ECO:0000313" key="2">
    <source>
        <dbReference type="EMBL" id="EMZ37638.1"/>
    </source>
</evidence>